<feature type="non-terminal residue" evidence="1">
    <location>
        <position position="1"/>
    </location>
</feature>
<comment type="caution">
    <text evidence="1">The sequence shown here is derived from an EMBL/GenBank/DDBJ whole genome shotgun (WGS) entry which is preliminary data.</text>
</comment>
<dbReference type="EMBL" id="CAUYUJ010015276">
    <property type="protein sequence ID" value="CAK0851856.1"/>
    <property type="molecule type" value="Genomic_DNA"/>
</dbReference>
<evidence type="ECO:0000313" key="1">
    <source>
        <dbReference type="EMBL" id="CAK0851856.1"/>
    </source>
</evidence>
<accession>A0ABN9TZP4</accession>
<dbReference type="Proteomes" id="UP001189429">
    <property type="component" value="Unassembled WGS sequence"/>
</dbReference>
<sequence>DAHSTTAAPAPAPPSLVRGKPYLWPVNAVYVISMPDRPERLKRFKQVLEFTTGVPGDLVEVSPGVNAEDAVRNHAWPLELLPGLYTDFEAGHVGNVGCGLAHMSAWKRVQDSPRCQADGAADEYALIFEDDEWVKGVLPAALRRLMQLVESSDGPNLLFLDSST</sequence>
<reference evidence="1" key="1">
    <citation type="submission" date="2023-10" db="EMBL/GenBank/DDBJ databases">
        <authorList>
            <person name="Chen Y."/>
            <person name="Shah S."/>
            <person name="Dougan E. K."/>
            <person name="Thang M."/>
            <person name="Chan C."/>
        </authorList>
    </citation>
    <scope>NUCLEOTIDE SEQUENCE [LARGE SCALE GENOMIC DNA]</scope>
</reference>
<name>A0ABN9TZP4_9DINO</name>
<proteinExistence type="predicted"/>
<evidence type="ECO:0000313" key="2">
    <source>
        <dbReference type="Proteomes" id="UP001189429"/>
    </source>
</evidence>
<organism evidence="1 2">
    <name type="scientific">Prorocentrum cordatum</name>
    <dbReference type="NCBI Taxonomy" id="2364126"/>
    <lineage>
        <taxon>Eukaryota</taxon>
        <taxon>Sar</taxon>
        <taxon>Alveolata</taxon>
        <taxon>Dinophyceae</taxon>
        <taxon>Prorocentrales</taxon>
        <taxon>Prorocentraceae</taxon>
        <taxon>Prorocentrum</taxon>
    </lineage>
</organism>
<gene>
    <name evidence="1" type="ORF">PCOR1329_LOCUS43884</name>
</gene>
<protein>
    <submittedName>
        <fullName evidence="1">Uncharacterized protein</fullName>
    </submittedName>
</protein>
<keyword evidence="2" id="KW-1185">Reference proteome</keyword>